<dbReference type="Proteomes" id="UP001329430">
    <property type="component" value="Chromosome 4"/>
</dbReference>
<keyword evidence="7 17" id="KW-0812">Transmembrane</keyword>
<evidence type="ECO:0000256" key="13">
    <source>
        <dbReference type="ARBA" id="ARBA00023136"/>
    </source>
</evidence>
<keyword evidence="5" id="KW-0813">Transport</keyword>
<gene>
    <name evidence="18" type="ORF">RI129_006776</name>
</gene>
<accession>A0AAN7VGZ1</accession>
<feature type="transmembrane region" description="Helical" evidence="17">
    <location>
        <begin position="69"/>
        <end position="90"/>
    </location>
</feature>
<comment type="caution">
    <text evidence="18">The sequence shown here is derived from an EMBL/GenBank/DDBJ whole genome shotgun (WGS) entry which is preliminary data.</text>
</comment>
<keyword evidence="11 17" id="KW-1133">Transmembrane helix</keyword>
<evidence type="ECO:0000256" key="8">
    <source>
        <dbReference type="ARBA" id="ARBA00022792"/>
    </source>
</evidence>
<evidence type="ECO:0000256" key="3">
    <source>
        <dbReference type="ARBA" id="ARBA00008915"/>
    </source>
</evidence>
<name>A0AAN7VGZ1_9COLE</name>
<comment type="subcellular location">
    <subcellularLocation>
        <location evidence="2">Mitochondrion inner membrane</location>
        <topology evidence="2">Single-pass membrane protein</topology>
    </subcellularLocation>
</comment>
<evidence type="ECO:0000256" key="11">
    <source>
        <dbReference type="ARBA" id="ARBA00022989"/>
    </source>
</evidence>
<comment type="similarity">
    <text evidence="3">Belongs to the complex I NDUFB11 subunit family.</text>
</comment>
<keyword evidence="12" id="KW-0496">Mitochondrion</keyword>
<evidence type="ECO:0000313" key="19">
    <source>
        <dbReference type="Proteomes" id="UP001329430"/>
    </source>
</evidence>
<sequence>MLLSQRLCNLKLHQLKRILFVRQVSTSKPKQETAIVADEKKTSETLAKISNNWISYGFDTKDEKFDRTMLHMTMFGSITLGLIVVIYGYMYAPDITLKHWAQREAFLELRRREANGLKLIDPNLIDPSQIILPSDEELCETEVII</sequence>
<evidence type="ECO:0000256" key="7">
    <source>
        <dbReference type="ARBA" id="ARBA00022692"/>
    </source>
</evidence>
<keyword evidence="9" id="KW-0809">Transit peptide</keyword>
<reference evidence="18 19" key="1">
    <citation type="journal article" date="2024" name="Insects">
        <title>An Improved Chromosome-Level Genome Assembly of the Firefly Pyrocoelia pectoralis.</title>
        <authorList>
            <person name="Fu X."/>
            <person name="Meyer-Rochow V.B."/>
            <person name="Ballantyne L."/>
            <person name="Zhu X."/>
        </authorList>
    </citation>
    <scope>NUCLEOTIDE SEQUENCE [LARGE SCALE GENOMIC DNA]</scope>
    <source>
        <strain evidence="18">XCY_ONT2</strain>
    </source>
</reference>
<evidence type="ECO:0000256" key="15">
    <source>
        <dbReference type="ARBA" id="ARBA00031387"/>
    </source>
</evidence>
<evidence type="ECO:0000256" key="4">
    <source>
        <dbReference type="ARBA" id="ARBA00018632"/>
    </source>
</evidence>
<dbReference type="GO" id="GO:0005743">
    <property type="term" value="C:mitochondrial inner membrane"/>
    <property type="evidence" value="ECO:0007669"/>
    <property type="project" value="UniProtKB-SubCell"/>
</dbReference>
<proteinExistence type="inferred from homology"/>
<evidence type="ECO:0000256" key="1">
    <source>
        <dbReference type="ARBA" id="ARBA00003195"/>
    </source>
</evidence>
<dbReference type="PANTHER" id="PTHR13327">
    <property type="entry name" value="NADH-UBIQUINONE OXIDOREDUCTASE ESSS SUBUNIT, MITOCHONDRIAL PRECURSOR"/>
    <property type="match status" value="1"/>
</dbReference>
<evidence type="ECO:0000256" key="10">
    <source>
        <dbReference type="ARBA" id="ARBA00022982"/>
    </source>
</evidence>
<dbReference type="AlphaFoldDB" id="A0AAN7VGZ1"/>
<dbReference type="InterPro" id="IPR019329">
    <property type="entry name" value="NADH_UbQ_OxRdtase_ESSS_su"/>
</dbReference>
<dbReference type="PANTHER" id="PTHR13327:SF0">
    <property type="entry name" value="NADH DEHYDROGENASE [UBIQUINONE] 1 BETA SUBCOMPLEX SUBUNIT 11, MITOCHONDRIAL"/>
    <property type="match status" value="1"/>
</dbReference>
<protein>
    <recommendedName>
        <fullName evidence="4">NADH dehydrogenase [ubiquinone] 1 beta subcomplex subunit 11, mitochondrial</fullName>
    </recommendedName>
    <alternativeName>
        <fullName evidence="15">Complex I-ESSS</fullName>
    </alternativeName>
    <alternativeName>
        <fullName evidence="14">NADH-ubiquinone oxidoreductase ESSS subunit</fullName>
    </alternativeName>
</protein>
<evidence type="ECO:0000256" key="6">
    <source>
        <dbReference type="ARBA" id="ARBA00022660"/>
    </source>
</evidence>
<keyword evidence="10" id="KW-0249">Electron transport</keyword>
<keyword evidence="19" id="KW-1185">Reference proteome</keyword>
<keyword evidence="8" id="KW-0999">Mitochondrion inner membrane</keyword>
<comment type="function">
    <text evidence="1">Accessory subunit of the mitochondrial membrane respiratory chain NADH dehydrogenase (Complex I), that is believed not to be involved in catalysis. Complex I functions in the transfer of electrons from NADH to the respiratory chain. The immediate electron acceptor for the enzyme is believed to be ubiquinone.</text>
</comment>
<evidence type="ECO:0000256" key="14">
    <source>
        <dbReference type="ARBA" id="ARBA00030753"/>
    </source>
</evidence>
<evidence type="ECO:0000256" key="2">
    <source>
        <dbReference type="ARBA" id="ARBA00004434"/>
    </source>
</evidence>
<evidence type="ECO:0000256" key="9">
    <source>
        <dbReference type="ARBA" id="ARBA00022946"/>
    </source>
</evidence>
<evidence type="ECO:0000256" key="12">
    <source>
        <dbReference type="ARBA" id="ARBA00023128"/>
    </source>
</evidence>
<evidence type="ECO:0000256" key="17">
    <source>
        <dbReference type="SAM" id="Phobius"/>
    </source>
</evidence>
<keyword evidence="6" id="KW-0679">Respiratory chain</keyword>
<keyword evidence="13 17" id="KW-0472">Membrane</keyword>
<evidence type="ECO:0000256" key="16">
    <source>
        <dbReference type="ARBA" id="ARBA00046528"/>
    </source>
</evidence>
<dbReference type="EMBL" id="JAVRBK010000004">
    <property type="protein sequence ID" value="KAK5645476.1"/>
    <property type="molecule type" value="Genomic_DNA"/>
</dbReference>
<evidence type="ECO:0000256" key="5">
    <source>
        <dbReference type="ARBA" id="ARBA00022448"/>
    </source>
</evidence>
<dbReference type="Pfam" id="PF10183">
    <property type="entry name" value="ESSS"/>
    <property type="match status" value="1"/>
</dbReference>
<organism evidence="18 19">
    <name type="scientific">Pyrocoelia pectoralis</name>
    <dbReference type="NCBI Taxonomy" id="417401"/>
    <lineage>
        <taxon>Eukaryota</taxon>
        <taxon>Metazoa</taxon>
        <taxon>Ecdysozoa</taxon>
        <taxon>Arthropoda</taxon>
        <taxon>Hexapoda</taxon>
        <taxon>Insecta</taxon>
        <taxon>Pterygota</taxon>
        <taxon>Neoptera</taxon>
        <taxon>Endopterygota</taxon>
        <taxon>Coleoptera</taxon>
        <taxon>Polyphaga</taxon>
        <taxon>Elateriformia</taxon>
        <taxon>Elateroidea</taxon>
        <taxon>Lampyridae</taxon>
        <taxon>Lampyrinae</taxon>
        <taxon>Pyrocoelia</taxon>
    </lineage>
</organism>
<evidence type="ECO:0000313" key="18">
    <source>
        <dbReference type="EMBL" id="KAK5645476.1"/>
    </source>
</evidence>
<comment type="subunit">
    <text evidence="16">Complex I is composed of 45 different subunits. Interacts with BCAP31.</text>
</comment>